<name>A0A8J3IEQ8_9CHLR</name>
<feature type="transmembrane region" description="Helical" evidence="1">
    <location>
        <begin position="64"/>
        <end position="86"/>
    </location>
</feature>
<comment type="caution">
    <text evidence="2">The sequence shown here is derived from an EMBL/GenBank/DDBJ whole genome shotgun (WGS) entry which is preliminary data.</text>
</comment>
<proteinExistence type="predicted"/>
<feature type="transmembrane region" description="Helical" evidence="1">
    <location>
        <begin position="7"/>
        <end position="30"/>
    </location>
</feature>
<dbReference type="AlphaFoldDB" id="A0A8J3IEQ8"/>
<dbReference type="EMBL" id="BNJK01000001">
    <property type="protein sequence ID" value="GHO90267.1"/>
    <property type="molecule type" value="Genomic_DNA"/>
</dbReference>
<protein>
    <submittedName>
        <fullName evidence="2">Uncharacterized protein</fullName>
    </submittedName>
</protein>
<organism evidence="2 3">
    <name type="scientific">Reticulibacter mediterranei</name>
    <dbReference type="NCBI Taxonomy" id="2778369"/>
    <lineage>
        <taxon>Bacteria</taxon>
        <taxon>Bacillati</taxon>
        <taxon>Chloroflexota</taxon>
        <taxon>Ktedonobacteria</taxon>
        <taxon>Ktedonobacterales</taxon>
        <taxon>Reticulibacteraceae</taxon>
        <taxon>Reticulibacter</taxon>
    </lineage>
</organism>
<accession>A0A8J3IEQ8</accession>
<evidence type="ECO:0000313" key="3">
    <source>
        <dbReference type="Proteomes" id="UP000597444"/>
    </source>
</evidence>
<feature type="transmembrane region" description="Helical" evidence="1">
    <location>
        <begin position="92"/>
        <end position="113"/>
    </location>
</feature>
<keyword evidence="1" id="KW-1133">Transmembrane helix</keyword>
<keyword evidence="1" id="KW-0472">Membrane</keyword>
<sequence length="133" mass="14505">MSLFMRILMWAGQLAGIGAVTLGLLRWFFHISFLEIHMLFGVLVTLALLTAGSVAVFTGRPRALGVIAVVFALIVPVFGATQMLILVGDFHWLIQVAHLLVGATAVILIERTCKQYIQIKQKKATGKETVQAS</sequence>
<dbReference type="RefSeq" id="WP_220201246.1">
    <property type="nucleotide sequence ID" value="NZ_BNJK01000001.1"/>
</dbReference>
<feature type="transmembrane region" description="Helical" evidence="1">
    <location>
        <begin position="36"/>
        <end position="57"/>
    </location>
</feature>
<evidence type="ECO:0000313" key="2">
    <source>
        <dbReference type="EMBL" id="GHO90267.1"/>
    </source>
</evidence>
<evidence type="ECO:0000256" key="1">
    <source>
        <dbReference type="SAM" id="Phobius"/>
    </source>
</evidence>
<keyword evidence="3" id="KW-1185">Reference proteome</keyword>
<reference evidence="2" key="1">
    <citation type="submission" date="2020-10" db="EMBL/GenBank/DDBJ databases">
        <title>Taxonomic study of unclassified bacteria belonging to the class Ktedonobacteria.</title>
        <authorList>
            <person name="Yabe S."/>
            <person name="Wang C.M."/>
            <person name="Zheng Y."/>
            <person name="Sakai Y."/>
            <person name="Cavaletti L."/>
            <person name="Monciardini P."/>
            <person name="Donadio S."/>
        </authorList>
    </citation>
    <scope>NUCLEOTIDE SEQUENCE</scope>
    <source>
        <strain evidence="2">ID150040</strain>
    </source>
</reference>
<keyword evidence="1" id="KW-0812">Transmembrane</keyword>
<gene>
    <name evidence="2" type="ORF">KSF_003150</name>
</gene>
<dbReference type="Proteomes" id="UP000597444">
    <property type="component" value="Unassembled WGS sequence"/>
</dbReference>